<name>A0A915KBL3_ROMCU</name>
<dbReference type="WBParaSite" id="nRc.2.0.1.t35760-RA">
    <property type="protein sequence ID" value="nRc.2.0.1.t35760-RA"/>
    <property type="gene ID" value="nRc.2.0.1.g35760"/>
</dbReference>
<evidence type="ECO:0000313" key="2">
    <source>
        <dbReference type="WBParaSite" id="nRc.2.0.1.t35760-RA"/>
    </source>
</evidence>
<protein>
    <submittedName>
        <fullName evidence="2">Uncharacterized protein</fullName>
    </submittedName>
</protein>
<accession>A0A915KBL3</accession>
<keyword evidence="1" id="KW-1185">Reference proteome</keyword>
<sequence length="174" mass="20544">MDSRTIKSGANWVEIVKNAFLRLLGATAYCYKSCLWGNMLPCVKSCPLTVTAFNQSIFSTFNHKTKLIKPVSKQVLDLLTLRIYECDVCAENVVDEDQNDERERPTLPPKLVHRMAETLEEIRRMSKPVWRSNMMDMNYDEYYEDALANLYEDKYLRQYDPEIANWIRREDQRD</sequence>
<proteinExistence type="predicted"/>
<reference evidence="2" key="1">
    <citation type="submission" date="2022-11" db="UniProtKB">
        <authorList>
            <consortium name="WormBaseParasite"/>
        </authorList>
    </citation>
    <scope>IDENTIFICATION</scope>
</reference>
<dbReference type="Proteomes" id="UP000887565">
    <property type="component" value="Unplaced"/>
</dbReference>
<dbReference type="AlphaFoldDB" id="A0A915KBL3"/>
<organism evidence="1 2">
    <name type="scientific">Romanomermis culicivorax</name>
    <name type="common">Nematode worm</name>
    <dbReference type="NCBI Taxonomy" id="13658"/>
    <lineage>
        <taxon>Eukaryota</taxon>
        <taxon>Metazoa</taxon>
        <taxon>Ecdysozoa</taxon>
        <taxon>Nematoda</taxon>
        <taxon>Enoplea</taxon>
        <taxon>Dorylaimia</taxon>
        <taxon>Mermithida</taxon>
        <taxon>Mermithoidea</taxon>
        <taxon>Mermithidae</taxon>
        <taxon>Romanomermis</taxon>
    </lineage>
</organism>
<evidence type="ECO:0000313" key="1">
    <source>
        <dbReference type="Proteomes" id="UP000887565"/>
    </source>
</evidence>